<comment type="similarity">
    <text evidence="1">Belongs to the anhydro-N-acetylmuramic acid kinase family.</text>
</comment>
<dbReference type="EC" id="2.7.1.170" evidence="1"/>
<comment type="caution">
    <text evidence="2">The sequence shown here is derived from an EMBL/GenBank/DDBJ whole genome shotgun (WGS) entry which is preliminary data.</text>
</comment>
<dbReference type="PANTHER" id="PTHR30605">
    <property type="entry name" value="ANHYDRO-N-ACETYLMURAMIC ACID KINASE"/>
    <property type="match status" value="1"/>
</dbReference>
<comment type="pathway">
    <text evidence="1">Cell wall biogenesis; peptidoglycan recycling.</text>
</comment>
<dbReference type="EMBL" id="BSPO01000002">
    <property type="protein sequence ID" value="GLS83124.1"/>
    <property type="molecule type" value="Genomic_DNA"/>
</dbReference>
<dbReference type="GO" id="GO:0009254">
    <property type="term" value="P:peptidoglycan turnover"/>
    <property type="evidence" value="ECO:0007669"/>
    <property type="project" value="UniProtKB-UniRule"/>
</dbReference>
<organism evidence="2 3">
    <name type="scientific">Paraferrimonas haliotis</name>
    <dbReference type="NCBI Taxonomy" id="2013866"/>
    <lineage>
        <taxon>Bacteria</taxon>
        <taxon>Pseudomonadati</taxon>
        <taxon>Pseudomonadota</taxon>
        <taxon>Gammaproteobacteria</taxon>
        <taxon>Alteromonadales</taxon>
        <taxon>Ferrimonadaceae</taxon>
        <taxon>Paraferrimonas</taxon>
    </lineage>
</organism>
<evidence type="ECO:0000313" key="3">
    <source>
        <dbReference type="Proteomes" id="UP001157439"/>
    </source>
</evidence>
<evidence type="ECO:0000313" key="2">
    <source>
        <dbReference type="EMBL" id="GLS83124.1"/>
    </source>
</evidence>
<comment type="function">
    <text evidence="1">Catalyzes the specific phosphorylation of 1,6-anhydro-N-acetylmuramic acid (anhMurNAc) with the simultaneous cleavage of the 1,6-anhydro ring, generating MurNAc-6-P. Is required for the utilization of anhMurNAc either imported from the medium or derived from its own cell wall murein, and thus plays a role in cell wall recycling.</text>
</comment>
<dbReference type="RefSeq" id="WP_095499908.1">
    <property type="nucleotide sequence ID" value="NZ_BSPO01000002.1"/>
</dbReference>
<dbReference type="InterPro" id="IPR005338">
    <property type="entry name" value="Anhydro_N_Ac-Mur_kinase"/>
</dbReference>
<dbReference type="Gene3D" id="3.30.420.40">
    <property type="match status" value="2"/>
</dbReference>
<evidence type="ECO:0000256" key="1">
    <source>
        <dbReference type="HAMAP-Rule" id="MF_01270"/>
    </source>
</evidence>
<keyword evidence="1" id="KW-0119">Carbohydrate metabolism</keyword>
<reference evidence="2 3" key="1">
    <citation type="journal article" date="2014" name="Int. J. Syst. Evol. Microbiol.">
        <title>Complete genome sequence of Corynebacterium casei LMG S-19264T (=DSM 44701T), isolated from a smear-ripened cheese.</title>
        <authorList>
            <consortium name="US DOE Joint Genome Institute (JGI-PGF)"/>
            <person name="Walter F."/>
            <person name="Albersmeier A."/>
            <person name="Kalinowski J."/>
            <person name="Ruckert C."/>
        </authorList>
    </citation>
    <scope>NUCLEOTIDE SEQUENCE [LARGE SCALE GENOMIC DNA]</scope>
    <source>
        <strain evidence="2 3">NBRC 112785</strain>
    </source>
</reference>
<dbReference type="GO" id="GO:0005524">
    <property type="term" value="F:ATP binding"/>
    <property type="evidence" value="ECO:0007669"/>
    <property type="project" value="UniProtKB-UniRule"/>
</dbReference>
<dbReference type="NCBIfam" id="NF007139">
    <property type="entry name" value="PRK09585.1-3"/>
    <property type="match status" value="1"/>
</dbReference>
<dbReference type="CDD" id="cd24050">
    <property type="entry name" value="ASKHA_NBD_ANMK"/>
    <property type="match status" value="1"/>
</dbReference>
<keyword evidence="1" id="KW-0547">Nucleotide-binding</keyword>
<accession>A0AA37TUA5</accession>
<dbReference type="InterPro" id="IPR043129">
    <property type="entry name" value="ATPase_NBD"/>
</dbReference>
<keyword evidence="1 2" id="KW-0418">Kinase</keyword>
<proteinExistence type="inferred from homology"/>
<dbReference type="Pfam" id="PF03702">
    <property type="entry name" value="AnmK"/>
    <property type="match status" value="1"/>
</dbReference>
<gene>
    <name evidence="1 2" type="primary">anmK</name>
    <name evidence="2" type="ORF">GCM10007894_11010</name>
</gene>
<dbReference type="Proteomes" id="UP001157439">
    <property type="component" value="Unassembled WGS sequence"/>
</dbReference>
<dbReference type="GO" id="GO:0016773">
    <property type="term" value="F:phosphotransferase activity, alcohol group as acceptor"/>
    <property type="evidence" value="ECO:0007669"/>
    <property type="project" value="UniProtKB-UniRule"/>
</dbReference>
<keyword evidence="3" id="KW-1185">Reference proteome</keyword>
<dbReference type="AlphaFoldDB" id="A0AA37TUA5"/>
<dbReference type="GO" id="GO:0006040">
    <property type="term" value="P:amino sugar metabolic process"/>
    <property type="evidence" value="ECO:0007669"/>
    <property type="project" value="InterPro"/>
</dbReference>
<keyword evidence="1" id="KW-0067">ATP-binding</keyword>
<keyword evidence="1" id="KW-0808">Transferase</keyword>
<feature type="binding site" evidence="1">
    <location>
        <begin position="12"/>
        <end position="19"/>
    </location>
    <ligand>
        <name>ATP</name>
        <dbReference type="ChEBI" id="CHEBI:30616"/>
    </ligand>
</feature>
<dbReference type="SUPFAM" id="SSF53067">
    <property type="entry name" value="Actin-like ATPase domain"/>
    <property type="match status" value="1"/>
</dbReference>
<dbReference type="HAMAP" id="MF_01270">
    <property type="entry name" value="AnhMurNAc_kinase"/>
    <property type="match status" value="1"/>
</dbReference>
<dbReference type="GO" id="GO:0016301">
    <property type="term" value="F:kinase activity"/>
    <property type="evidence" value="ECO:0007669"/>
    <property type="project" value="UniProtKB-KW"/>
</dbReference>
<dbReference type="NCBIfam" id="NF007148">
    <property type="entry name" value="PRK09585.3-2"/>
    <property type="match status" value="1"/>
</dbReference>
<dbReference type="GO" id="GO:0097175">
    <property type="term" value="P:1,6-anhydro-N-acetyl-beta-muramic acid catabolic process"/>
    <property type="evidence" value="ECO:0007669"/>
    <property type="project" value="UniProtKB-UniRule"/>
</dbReference>
<sequence length="372" mass="40021">MIKDYFIGLMSGTSMDSVDAALVGFDEQGKPHLVSKHSETIPAPLLQKLHGITTPGHDEINRLGQLDREVGRLFAKATLAVIEHSSVAPKDITAIGSHGQTIRHMPELEQGFSLQIGDPNTIALNTNIDVIADFRRKDIALGGQGAPLVPAFHQAVFSATEQPTLVINIGGIANVTYLPAKGSQQPVVGFDTGPGNTLMDAWCRQSLNQAFDTNGTIAASGTTEPQLLKALLSHPYFAQPYPKSTGRELYNQAWLSQQLSDYINLSDADVLSTLLDLTCDSITDQCLKLANKGQIMVCGGGALNPELMKRLQHKMPRFEVTTTDSQGIEAQWVEAIAFAWLAKQFMANKTSNLPAVTGASRAAVLGAFFPAN</sequence>
<name>A0AA37TUA5_9GAMM</name>
<comment type="catalytic activity">
    <reaction evidence="1">
        <text>1,6-anhydro-N-acetyl-beta-muramate + ATP + H2O = N-acetyl-D-muramate 6-phosphate + ADP + H(+)</text>
        <dbReference type="Rhea" id="RHEA:24952"/>
        <dbReference type="ChEBI" id="CHEBI:15377"/>
        <dbReference type="ChEBI" id="CHEBI:15378"/>
        <dbReference type="ChEBI" id="CHEBI:30616"/>
        <dbReference type="ChEBI" id="CHEBI:58690"/>
        <dbReference type="ChEBI" id="CHEBI:58722"/>
        <dbReference type="ChEBI" id="CHEBI:456216"/>
        <dbReference type="EC" id="2.7.1.170"/>
    </reaction>
</comment>
<dbReference type="PANTHER" id="PTHR30605:SF0">
    <property type="entry name" value="ANHYDRO-N-ACETYLMURAMIC ACID KINASE"/>
    <property type="match status" value="1"/>
</dbReference>
<comment type="pathway">
    <text evidence="1">Amino-sugar metabolism; 1,6-anhydro-N-acetylmuramate degradation.</text>
</comment>
<protein>
    <recommendedName>
        <fullName evidence="1">Anhydro-N-acetylmuramic acid kinase</fullName>
        <ecNumber evidence="1">2.7.1.170</ecNumber>
    </recommendedName>
    <alternativeName>
        <fullName evidence="1">AnhMurNAc kinase</fullName>
    </alternativeName>
</protein>